<reference evidence="3 4" key="1">
    <citation type="submission" date="2018-11" db="EMBL/GenBank/DDBJ databases">
        <title>Genomic Encyclopedia of Type Strains, Phase IV (KMG-IV): sequencing the most valuable type-strain genomes for metagenomic binning, comparative biology and taxonomic classification.</title>
        <authorList>
            <person name="Goeker M."/>
        </authorList>
    </citation>
    <scope>NUCLEOTIDE SEQUENCE [LARGE SCALE GENOMIC DNA]</scope>
    <source>
        <strain evidence="3 4">DSM 101684</strain>
    </source>
</reference>
<name>A0A3N4V034_9BURK</name>
<dbReference type="Pfam" id="PF00072">
    <property type="entry name" value="Response_reg"/>
    <property type="match status" value="1"/>
</dbReference>
<dbReference type="Gene3D" id="3.40.50.2300">
    <property type="match status" value="1"/>
</dbReference>
<organism evidence="3 4">
    <name type="scientific">Tibeticola sediminis</name>
    <dbReference type="NCBI Taxonomy" id="1917811"/>
    <lineage>
        <taxon>Bacteria</taxon>
        <taxon>Pseudomonadati</taxon>
        <taxon>Pseudomonadota</taxon>
        <taxon>Betaproteobacteria</taxon>
        <taxon>Burkholderiales</taxon>
        <taxon>Comamonadaceae</taxon>
        <taxon>Tibeticola</taxon>
    </lineage>
</organism>
<keyword evidence="4" id="KW-1185">Reference proteome</keyword>
<sequence>MRKPTDIACFPLYWRPGRVAFLDDDPDYLEMLAEVMPEDWAVSLFEQPAAFIRSLQQEPPLESTDEWQHRRMLERWRDGAALIPQLVEYWRQDGQARYARHNVCVVDYSMPAMNGIEALDELVQWSGHRVLLTGRADEQIAVRAFNRGIIDQYIPKQSPDITERLISCVRELRALTSERLQQTWRNTLSWTQLQLMRDTSVAGALRAALDQRGCVEHFVIGDPFGVLALDAEGRSWWLQLETPRRLEELAQLAQEIGFDAQTQNDIRAGRCVLDAELTLGLGRSRRQAERHPAQRLDCGPELYGACIALSEAWCPGAASAYRSYLDRARLLRG</sequence>
<dbReference type="InterPro" id="IPR001789">
    <property type="entry name" value="Sig_transdc_resp-reg_receiver"/>
</dbReference>
<proteinExistence type="predicted"/>
<evidence type="ECO:0000313" key="3">
    <source>
        <dbReference type="EMBL" id="RPE73159.1"/>
    </source>
</evidence>
<feature type="domain" description="Response regulatory" evidence="2">
    <location>
        <begin position="18"/>
        <end position="170"/>
    </location>
</feature>
<evidence type="ECO:0000313" key="4">
    <source>
        <dbReference type="Proteomes" id="UP000272193"/>
    </source>
</evidence>
<protein>
    <submittedName>
        <fullName evidence="3">Response regulator receiver domain-containing protein</fullName>
    </submittedName>
</protein>
<keyword evidence="1" id="KW-0597">Phosphoprotein</keyword>
<comment type="caution">
    <text evidence="3">The sequence shown here is derived from an EMBL/GenBank/DDBJ whole genome shotgun (WGS) entry which is preliminary data.</text>
</comment>
<dbReference type="Proteomes" id="UP000272193">
    <property type="component" value="Unassembled WGS sequence"/>
</dbReference>
<accession>A0A3N4V034</accession>
<dbReference type="SUPFAM" id="SSF52172">
    <property type="entry name" value="CheY-like"/>
    <property type="match status" value="1"/>
</dbReference>
<evidence type="ECO:0000256" key="1">
    <source>
        <dbReference type="PROSITE-ProRule" id="PRU00169"/>
    </source>
</evidence>
<dbReference type="EMBL" id="RKQL01000001">
    <property type="protein sequence ID" value="RPE73159.1"/>
    <property type="molecule type" value="Genomic_DNA"/>
</dbReference>
<evidence type="ECO:0000259" key="2">
    <source>
        <dbReference type="PROSITE" id="PS50110"/>
    </source>
</evidence>
<gene>
    <name evidence="3" type="ORF">EDC62_0870</name>
</gene>
<dbReference type="PROSITE" id="PS50110">
    <property type="entry name" value="RESPONSE_REGULATORY"/>
    <property type="match status" value="1"/>
</dbReference>
<dbReference type="RefSeq" id="WP_124220793.1">
    <property type="nucleotide sequence ID" value="NZ_RKQL01000001.1"/>
</dbReference>
<feature type="modified residue" description="4-aspartylphosphate" evidence="1">
    <location>
        <position position="107"/>
    </location>
</feature>
<dbReference type="GO" id="GO:0000160">
    <property type="term" value="P:phosphorelay signal transduction system"/>
    <property type="evidence" value="ECO:0007669"/>
    <property type="project" value="InterPro"/>
</dbReference>
<dbReference type="OrthoDB" id="5697380at2"/>
<dbReference type="InterPro" id="IPR011006">
    <property type="entry name" value="CheY-like_superfamily"/>
</dbReference>
<dbReference type="AlphaFoldDB" id="A0A3N4V034"/>